<name>A0AC61S2G0_9FIRM</name>
<protein>
    <submittedName>
        <fullName evidence="1">Uncharacterized protein</fullName>
    </submittedName>
</protein>
<evidence type="ECO:0000313" key="1">
    <source>
        <dbReference type="EMBL" id="TGY98291.1"/>
    </source>
</evidence>
<keyword evidence="2" id="KW-1185">Reference proteome</keyword>
<organism evidence="1 2">
    <name type="scientific">Petralouisia muris</name>
    <dbReference type="NCBI Taxonomy" id="3032872"/>
    <lineage>
        <taxon>Bacteria</taxon>
        <taxon>Bacillati</taxon>
        <taxon>Bacillota</taxon>
        <taxon>Clostridia</taxon>
        <taxon>Lachnospirales</taxon>
        <taxon>Lachnospiraceae</taxon>
        <taxon>Petralouisia</taxon>
    </lineage>
</organism>
<dbReference type="EMBL" id="SRYA01000001">
    <property type="protein sequence ID" value="TGY98291.1"/>
    <property type="molecule type" value="Genomic_DNA"/>
</dbReference>
<gene>
    <name evidence="1" type="ORF">E5329_00475</name>
</gene>
<sequence length="68" mass="7859">MNVLDIILFFLKDCLNFPVESASIRTQDRSQQGAWRMESKVSAAEMLFISFTLFSFFAKEVEEFKAKA</sequence>
<proteinExistence type="predicted"/>
<reference evidence="1" key="1">
    <citation type="submission" date="2019-04" db="EMBL/GenBank/DDBJ databases">
        <title>Microbes associate with the intestines of laboratory mice.</title>
        <authorList>
            <person name="Navarre W."/>
            <person name="Wong E."/>
            <person name="Huang K."/>
            <person name="Tropini C."/>
            <person name="Ng K."/>
            <person name="Yu B."/>
        </authorList>
    </citation>
    <scope>NUCLEOTIDE SEQUENCE</scope>
    <source>
        <strain evidence="1">NM01_1-7b</strain>
    </source>
</reference>
<dbReference type="Proteomes" id="UP000304953">
    <property type="component" value="Unassembled WGS sequence"/>
</dbReference>
<evidence type="ECO:0000313" key="2">
    <source>
        <dbReference type="Proteomes" id="UP000304953"/>
    </source>
</evidence>
<accession>A0AC61S2G0</accession>
<comment type="caution">
    <text evidence="1">The sequence shown here is derived from an EMBL/GenBank/DDBJ whole genome shotgun (WGS) entry which is preliminary data.</text>
</comment>